<dbReference type="AlphaFoldDB" id="A0A0F9GYC1"/>
<dbReference type="EMBL" id="LAZR01018611">
    <property type="protein sequence ID" value="KKL95711.1"/>
    <property type="molecule type" value="Genomic_DNA"/>
</dbReference>
<organism evidence="1">
    <name type="scientific">marine sediment metagenome</name>
    <dbReference type="NCBI Taxonomy" id="412755"/>
    <lineage>
        <taxon>unclassified sequences</taxon>
        <taxon>metagenomes</taxon>
        <taxon>ecological metagenomes</taxon>
    </lineage>
</organism>
<sequence>MPLQRITPIDRQIHFLKSMKKDIQLQIEALEATLPSPAKKQAGPVVYTDPNGKEWIFYNGNEKKRKEA</sequence>
<evidence type="ECO:0000313" key="1">
    <source>
        <dbReference type="EMBL" id="KKL95711.1"/>
    </source>
</evidence>
<protein>
    <submittedName>
        <fullName evidence="1">Uncharacterized protein</fullName>
    </submittedName>
</protein>
<comment type="caution">
    <text evidence="1">The sequence shown here is derived from an EMBL/GenBank/DDBJ whole genome shotgun (WGS) entry which is preliminary data.</text>
</comment>
<name>A0A0F9GYC1_9ZZZZ</name>
<reference evidence="1" key="1">
    <citation type="journal article" date="2015" name="Nature">
        <title>Complex archaea that bridge the gap between prokaryotes and eukaryotes.</title>
        <authorList>
            <person name="Spang A."/>
            <person name="Saw J.H."/>
            <person name="Jorgensen S.L."/>
            <person name="Zaremba-Niedzwiedzka K."/>
            <person name="Martijn J."/>
            <person name="Lind A.E."/>
            <person name="van Eijk R."/>
            <person name="Schleper C."/>
            <person name="Guy L."/>
            <person name="Ettema T.J."/>
        </authorList>
    </citation>
    <scope>NUCLEOTIDE SEQUENCE</scope>
</reference>
<proteinExistence type="predicted"/>
<gene>
    <name evidence="1" type="ORF">LCGC14_1851830</name>
</gene>
<accession>A0A0F9GYC1</accession>